<protein>
    <submittedName>
        <fullName evidence="2">Uncharacterized protein</fullName>
    </submittedName>
</protein>
<feature type="compositionally biased region" description="Basic and acidic residues" evidence="1">
    <location>
        <begin position="27"/>
        <end position="36"/>
    </location>
</feature>
<evidence type="ECO:0000313" key="2">
    <source>
        <dbReference type="EnsemblPlants" id="MELO3C002780.2.1"/>
    </source>
</evidence>
<reference evidence="2" key="1">
    <citation type="submission" date="2023-03" db="UniProtKB">
        <authorList>
            <consortium name="EnsemblPlants"/>
        </authorList>
    </citation>
    <scope>IDENTIFICATION</scope>
</reference>
<accession>A0A9I9CFH3</accession>
<dbReference type="EnsemblPlants" id="MELO3C002780.2.1">
    <property type="protein sequence ID" value="MELO3C002780.2.1"/>
    <property type="gene ID" value="MELO3C002780.2"/>
</dbReference>
<feature type="region of interest" description="Disordered" evidence="1">
    <location>
        <begin position="1"/>
        <end position="36"/>
    </location>
</feature>
<dbReference type="AlphaFoldDB" id="A0A9I9CFH3"/>
<organism evidence="2">
    <name type="scientific">Cucumis melo</name>
    <name type="common">Muskmelon</name>
    <dbReference type="NCBI Taxonomy" id="3656"/>
    <lineage>
        <taxon>Eukaryota</taxon>
        <taxon>Viridiplantae</taxon>
        <taxon>Streptophyta</taxon>
        <taxon>Embryophyta</taxon>
        <taxon>Tracheophyta</taxon>
        <taxon>Spermatophyta</taxon>
        <taxon>Magnoliopsida</taxon>
        <taxon>eudicotyledons</taxon>
        <taxon>Gunneridae</taxon>
        <taxon>Pentapetalae</taxon>
        <taxon>rosids</taxon>
        <taxon>fabids</taxon>
        <taxon>Cucurbitales</taxon>
        <taxon>Cucurbitaceae</taxon>
        <taxon>Benincaseae</taxon>
        <taxon>Cucumis</taxon>
    </lineage>
</organism>
<dbReference type="Gramene" id="MELO3C002780.2.1">
    <property type="protein sequence ID" value="MELO3C002780.2.1"/>
    <property type="gene ID" value="MELO3C002780.2"/>
</dbReference>
<name>A0A9I9CFH3_CUCME</name>
<sequence length="58" mass="6708">METQISRNPPPLDHSPKTHVSANPRRPTPERNRPLENHLLCETHVGVVAHYHLKTLRQ</sequence>
<evidence type="ECO:0000256" key="1">
    <source>
        <dbReference type="SAM" id="MobiDB-lite"/>
    </source>
</evidence>
<proteinExistence type="predicted"/>